<evidence type="ECO:0000256" key="2">
    <source>
        <dbReference type="ARBA" id="ARBA00005982"/>
    </source>
</evidence>
<evidence type="ECO:0000313" key="8">
    <source>
        <dbReference type="Proteomes" id="UP001221142"/>
    </source>
</evidence>
<proteinExistence type="inferred from homology"/>
<sequence>MSQTESLGDKSDIIQSIEDTENLRHVGDKIPTGAWLVAFVALCERFTYYGISAPLQNYMQNSRDDPLRPGALGLGESTATRLSYLLTFLVYLTSFGGAAVADGWLGRYSTLSLFACIYLVGTAILFATSLPVSLDHGAGFGGLIAAIVIIGIGAGGMKSNLSPFIADQLPSSEPRIVTTSRGERVIVDQEITLQNVYSVFYWCTNVGSLSGVAAVLIEKYVAFWVAFLLPLCSLCVALVVLFLGRSQLVKPAGQGTILPQAFKALWLAVRGGFKMDAALPESDASFISELKRGLLACRVFLPWPILLLCQSQMSTNLVSQAATMETHGLPNDIMSMFNPITVVLALPLAQYFLYPALRKAKITVLVHPINRMALGFLLESFAQASAAGVQAAIYAAPPCFSSPLKCPASPGGSLPNHVNVFAQVPFYVFEGLGEVFSSPSTYEYAYSEAPTNMKSIVQAVFVGMGAFAVALGFAVSPLYRDPLLVASYAVLSGVMGATALIFWVAFRGVAGRRQAVEEEVQG</sequence>
<feature type="transmembrane region" description="Helical" evidence="6">
    <location>
        <begin position="199"/>
        <end position="217"/>
    </location>
</feature>
<dbReference type="InterPro" id="IPR000109">
    <property type="entry name" value="POT_fam"/>
</dbReference>
<dbReference type="SUPFAM" id="SSF103473">
    <property type="entry name" value="MFS general substrate transporter"/>
    <property type="match status" value="1"/>
</dbReference>
<gene>
    <name evidence="7" type="ORF">FB45DRAFT_841734</name>
</gene>
<feature type="transmembrane region" description="Helical" evidence="6">
    <location>
        <begin position="485"/>
        <end position="506"/>
    </location>
</feature>
<feature type="transmembrane region" description="Helical" evidence="6">
    <location>
        <begin position="333"/>
        <end position="354"/>
    </location>
</feature>
<dbReference type="Pfam" id="PF00854">
    <property type="entry name" value="PTR2"/>
    <property type="match status" value="2"/>
</dbReference>
<evidence type="ECO:0000256" key="1">
    <source>
        <dbReference type="ARBA" id="ARBA00004141"/>
    </source>
</evidence>
<evidence type="ECO:0000256" key="3">
    <source>
        <dbReference type="ARBA" id="ARBA00022692"/>
    </source>
</evidence>
<feature type="transmembrane region" description="Helical" evidence="6">
    <location>
        <begin position="82"/>
        <end position="101"/>
    </location>
</feature>
<keyword evidence="5 6" id="KW-0472">Membrane</keyword>
<dbReference type="Gene3D" id="1.20.1250.20">
    <property type="entry name" value="MFS general substrate transporter like domains"/>
    <property type="match status" value="1"/>
</dbReference>
<comment type="caution">
    <text evidence="7">The sequence shown here is derived from an EMBL/GenBank/DDBJ whole genome shotgun (WGS) entry which is preliminary data.</text>
</comment>
<keyword evidence="3 6" id="KW-0812">Transmembrane</keyword>
<dbReference type="EMBL" id="JARKIF010000023">
    <property type="protein sequence ID" value="KAJ7616086.1"/>
    <property type="molecule type" value="Genomic_DNA"/>
</dbReference>
<name>A0AAD7BBZ5_9AGAR</name>
<dbReference type="AlphaFoldDB" id="A0AAD7BBZ5"/>
<dbReference type="PANTHER" id="PTHR11654">
    <property type="entry name" value="OLIGOPEPTIDE TRANSPORTER-RELATED"/>
    <property type="match status" value="1"/>
</dbReference>
<evidence type="ECO:0000256" key="4">
    <source>
        <dbReference type="ARBA" id="ARBA00022989"/>
    </source>
</evidence>
<evidence type="ECO:0000256" key="5">
    <source>
        <dbReference type="ARBA" id="ARBA00023136"/>
    </source>
</evidence>
<evidence type="ECO:0000313" key="7">
    <source>
        <dbReference type="EMBL" id="KAJ7616086.1"/>
    </source>
</evidence>
<dbReference type="InterPro" id="IPR036259">
    <property type="entry name" value="MFS_trans_sf"/>
</dbReference>
<comment type="subcellular location">
    <subcellularLocation>
        <location evidence="1">Membrane</location>
        <topology evidence="1">Multi-pass membrane protein</topology>
    </subcellularLocation>
</comment>
<feature type="transmembrane region" description="Helical" evidence="6">
    <location>
        <begin position="138"/>
        <end position="157"/>
    </location>
</feature>
<feature type="transmembrane region" description="Helical" evidence="6">
    <location>
        <begin position="223"/>
        <end position="244"/>
    </location>
</feature>
<evidence type="ECO:0000256" key="6">
    <source>
        <dbReference type="SAM" id="Phobius"/>
    </source>
</evidence>
<keyword evidence="4 6" id="KW-1133">Transmembrane helix</keyword>
<accession>A0AAD7BBZ5</accession>
<dbReference type="GO" id="GO:0016020">
    <property type="term" value="C:membrane"/>
    <property type="evidence" value="ECO:0007669"/>
    <property type="project" value="UniProtKB-SubCell"/>
</dbReference>
<protein>
    <submittedName>
        <fullName evidence="7">Di/tri peptide transporter 2</fullName>
    </submittedName>
</protein>
<organism evidence="7 8">
    <name type="scientific">Roridomyces roridus</name>
    <dbReference type="NCBI Taxonomy" id="1738132"/>
    <lineage>
        <taxon>Eukaryota</taxon>
        <taxon>Fungi</taxon>
        <taxon>Dikarya</taxon>
        <taxon>Basidiomycota</taxon>
        <taxon>Agaricomycotina</taxon>
        <taxon>Agaricomycetes</taxon>
        <taxon>Agaricomycetidae</taxon>
        <taxon>Agaricales</taxon>
        <taxon>Marasmiineae</taxon>
        <taxon>Mycenaceae</taxon>
        <taxon>Roridomyces</taxon>
    </lineage>
</organism>
<dbReference type="Proteomes" id="UP001221142">
    <property type="component" value="Unassembled WGS sequence"/>
</dbReference>
<feature type="transmembrane region" description="Helical" evidence="6">
    <location>
        <begin position="456"/>
        <end position="479"/>
    </location>
</feature>
<comment type="similarity">
    <text evidence="2">Belongs to the major facilitator superfamily. Proton-dependent oligopeptide transporter (POT/PTR) (TC 2.A.17) family.</text>
</comment>
<keyword evidence="8" id="KW-1185">Reference proteome</keyword>
<reference evidence="7" key="1">
    <citation type="submission" date="2023-03" db="EMBL/GenBank/DDBJ databases">
        <title>Massive genome expansion in bonnet fungi (Mycena s.s.) driven by repeated elements and novel gene families across ecological guilds.</title>
        <authorList>
            <consortium name="Lawrence Berkeley National Laboratory"/>
            <person name="Harder C.B."/>
            <person name="Miyauchi S."/>
            <person name="Viragh M."/>
            <person name="Kuo A."/>
            <person name="Thoen E."/>
            <person name="Andreopoulos B."/>
            <person name="Lu D."/>
            <person name="Skrede I."/>
            <person name="Drula E."/>
            <person name="Henrissat B."/>
            <person name="Morin E."/>
            <person name="Kohler A."/>
            <person name="Barry K."/>
            <person name="LaButti K."/>
            <person name="Morin E."/>
            <person name="Salamov A."/>
            <person name="Lipzen A."/>
            <person name="Mereny Z."/>
            <person name="Hegedus B."/>
            <person name="Baldrian P."/>
            <person name="Stursova M."/>
            <person name="Weitz H."/>
            <person name="Taylor A."/>
            <person name="Grigoriev I.V."/>
            <person name="Nagy L.G."/>
            <person name="Martin F."/>
            <person name="Kauserud H."/>
        </authorList>
    </citation>
    <scope>NUCLEOTIDE SEQUENCE</scope>
    <source>
        <strain evidence="7">9284</strain>
    </source>
</reference>
<dbReference type="GO" id="GO:0022857">
    <property type="term" value="F:transmembrane transporter activity"/>
    <property type="evidence" value="ECO:0007669"/>
    <property type="project" value="InterPro"/>
</dbReference>
<feature type="transmembrane region" description="Helical" evidence="6">
    <location>
        <begin position="113"/>
        <end position="132"/>
    </location>
</feature>